<dbReference type="EMBL" id="CP007142">
    <property type="protein sequence ID" value="AJQ95118.1"/>
    <property type="molecule type" value="Genomic_DNA"/>
</dbReference>
<comment type="function">
    <text evidence="8">Catalyzes the acetylation of L-2,4-diaminobutyrate (DABA) to gamma-N-acetyl-alpha,gamma-diaminobutyric acid (ADABA) with acetyl coenzyme A.</text>
</comment>
<keyword evidence="6 8" id="KW-0012">Acyltransferase</keyword>
<dbReference type="RefSeq" id="WP_044617487.1">
    <property type="nucleotide sequence ID" value="NZ_CP007142.1"/>
</dbReference>
<name>A0A0C5VNZ2_9GAMM</name>
<gene>
    <name evidence="8" type="primary">ectA</name>
    <name evidence="10" type="ORF">YC6258_03082</name>
</gene>
<dbReference type="STRING" id="1445510.YC6258_03082"/>
<proteinExistence type="inferred from homology"/>
<comment type="catalytic activity">
    <reaction evidence="7 8">
        <text>L-2,4-diaminobutanoate + acetyl-CoA = (2S)-4-acetamido-2-aminobutanoate + CoA + H(+)</text>
        <dbReference type="Rhea" id="RHEA:16901"/>
        <dbReference type="ChEBI" id="CHEBI:15378"/>
        <dbReference type="ChEBI" id="CHEBI:57287"/>
        <dbReference type="ChEBI" id="CHEBI:57288"/>
        <dbReference type="ChEBI" id="CHEBI:58761"/>
        <dbReference type="ChEBI" id="CHEBI:58929"/>
        <dbReference type="EC" id="2.3.1.178"/>
    </reaction>
</comment>
<evidence type="ECO:0000256" key="4">
    <source>
        <dbReference type="ARBA" id="ARBA00017935"/>
    </source>
</evidence>
<dbReference type="HOGENOM" id="CLU_111896_0_0_6"/>
<dbReference type="InterPro" id="IPR016181">
    <property type="entry name" value="Acyl_CoA_acyltransferase"/>
</dbReference>
<dbReference type="Pfam" id="PF00583">
    <property type="entry name" value="Acetyltransf_1"/>
    <property type="match status" value="1"/>
</dbReference>
<dbReference type="InterPro" id="IPR012772">
    <property type="entry name" value="Ectoine_EctA"/>
</dbReference>
<dbReference type="Proteomes" id="UP000032266">
    <property type="component" value="Chromosome"/>
</dbReference>
<evidence type="ECO:0000256" key="2">
    <source>
        <dbReference type="ARBA" id="ARBA00010712"/>
    </source>
</evidence>
<evidence type="ECO:0000256" key="5">
    <source>
        <dbReference type="ARBA" id="ARBA00022679"/>
    </source>
</evidence>
<comment type="similarity">
    <text evidence="2 8">Belongs to the acetyltransferase family. EctA subfamily.</text>
</comment>
<evidence type="ECO:0000256" key="6">
    <source>
        <dbReference type="ARBA" id="ARBA00023315"/>
    </source>
</evidence>
<dbReference type="EC" id="2.3.1.178" evidence="3 8"/>
<organism evidence="10 11">
    <name type="scientific">Gynuella sunshinyii YC6258</name>
    <dbReference type="NCBI Taxonomy" id="1445510"/>
    <lineage>
        <taxon>Bacteria</taxon>
        <taxon>Pseudomonadati</taxon>
        <taxon>Pseudomonadota</taxon>
        <taxon>Gammaproteobacteria</taxon>
        <taxon>Oceanospirillales</taxon>
        <taxon>Saccharospirillaceae</taxon>
        <taxon>Gynuella</taxon>
    </lineage>
</organism>
<evidence type="ECO:0000256" key="7">
    <source>
        <dbReference type="ARBA" id="ARBA00048924"/>
    </source>
</evidence>
<dbReference type="PATRIC" id="fig|1445510.3.peg.3050"/>
<dbReference type="KEGG" id="gsn:YC6258_03082"/>
<sequence length="162" mass="18227">MDTEIEFRPPKSEDGAQVYDLIDQCPPLDTNSLYCNLLQCSHFSDTSVTAWLDSSLVGFISGYQLPNRENTLFVWQVAVSEQARGMGVASGMMKNILNRPGSPDFSFIETTITAANQASWSLFERLADKLNADMHRSVIFDEKKHFNGQHDSEFLVRIGPFN</sequence>
<accession>A0A0C5VNZ2</accession>
<protein>
    <recommendedName>
        <fullName evidence="4 8">L-2,4-diaminobutyric acid acetyltransferase</fullName>
        <shortName evidence="8">DABA acetyltransferase</shortName>
        <ecNumber evidence="3 8">2.3.1.178</ecNumber>
    </recommendedName>
</protein>
<reference evidence="10 11" key="1">
    <citation type="submission" date="2014-01" db="EMBL/GenBank/DDBJ databases">
        <title>Full genme sequencing of cellulolytic bacterium Gynuella sunshinyii YC6258T gen. nov., sp. nov.</title>
        <authorList>
            <person name="Khan H."/>
            <person name="Chung E.J."/>
            <person name="Chung Y.R."/>
        </authorList>
    </citation>
    <scope>NUCLEOTIDE SEQUENCE [LARGE SCALE GENOMIC DNA]</scope>
    <source>
        <strain evidence="10 11">YC6258</strain>
    </source>
</reference>
<evidence type="ECO:0000256" key="3">
    <source>
        <dbReference type="ARBA" id="ARBA00012355"/>
    </source>
</evidence>
<evidence type="ECO:0000259" key="9">
    <source>
        <dbReference type="PROSITE" id="PS51186"/>
    </source>
</evidence>
<evidence type="ECO:0000256" key="1">
    <source>
        <dbReference type="ARBA" id="ARBA00004978"/>
    </source>
</evidence>
<dbReference type="SUPFAM" id="SSF55729">
    <property type="entry name" value="Acyl-CoA N-acyltransferases (Nat)"/>
    <property type="match status" value="1"/>
</dbReference>
<evidence type="ECO:0000313" key="10">
    <source>
        <dbReference type="EMBL" id="AJQ95118.1"/>
    </source>
</evidence>
<keyword evidence="11" id="KW-1185">Reference proteome</keyword>
<comment type="pathway">
    <text evidence="1 8">Amine and polyamine biosynthesis; ectoine biosynthesis; L-ectoine from L-aspartate 4-semialdehyde: step 2/3.</text>
</comment>
<evidence type="ECO:0000313" key="11">
    <source>
        <dbReference type="Proteomes" id="UP000032266"/>
    </source>
</evidence>
<keyword evidence="5 8" id="KW-0808">Transferase</keyword>
<evidence type="ECO:0000256" key="8">
    <source>
        <dbReference type="RuleBase" id="RU365045"/>
    </source>
</evidence>
<dbReference type="UniPathway" id="UPA00067">
    <property type="reaction ID" value="UER00122"/>
</dbReference>
<dbReference type="CDD" id="cd04301">
    <property type="entry name" value="NAT_SF"/>
    <property type="match status" value="1"/>
</dbReference>
<dbReference type="OrthoDB" id="2436196at2"/>
<dbReference type="Gene3D" id="3.40.630.30">
    <property type="match status" value="1"/>
</dbReference>
<dbReference type="PROSITE" id="PS51186">
    <property type="entry name" value="GNAT"/>
    <property type="match status" value="1"/>
</dbReference>
<feature type="domain" description="N-acetyltransferase" evidence="9">
    <location>
        <begin position="5"/>
        <end position="162"/>
    </location>
</feature>
<dbReference type="GO" id="GO:0019491">
    <property type="term" value="P:ectoine biosynthetic process"/>
    <property type="evidence" value="ECO:0007669"/>
    <property type="project" value="UniProtKB-UniPathway"/>
</dbReference>
<dbReference type="AlphaFoldDB" id="A0A0C5VNZ2"/>
<dbReference type="InterPro" id="IPR000182">
    <property type="entry name" value="GNAT_dom"/>
</dbReference>
<dbReference type="GO" id="GO:0033816">
    <property type="term" value="F:diaminobutyrate acetyltransferase activity"/>
    <property type="evidence" value="ECO:0007669"/>
    <property type="project" value="UniProtKB-EC"/>
</dbReference>
<dbReference type="NCBIfam" id="TIGR02406">
    <property type="entry name" value="ectoine_EctA"/>
    <property type="match status" value="1"/>
</dbReference>